<evidence type="ECO:0008006" key="4">
    <source>
        <dbReference type="Google" id="ProtNLM"/>
    </source>
</evidence>
<keyword evidence="1" id="KW-0732">Signal</keyword>
<dbReference type="PROSITE" id="PS51257">
    <property type="entry name" value="PROKAR_LIPOPROTEIN"/>
    <property type="match status" value="1"/>
</dbReference>
<dbReference type="InterPro" id="IPR021851">
    <property type="entry name" value="DUF3455"/>
</dbReference>
<dbReference type="OrthoDB" id="1859733at2759"/>
<sequence length="248" mass="26218">MAPTSKTLLGLSVLLASASCLPHNPRWSSHTPAIPLSEVDNSSNALPDPESLDYDLKYIALGLGTQNYSCANGASAPAAVGALARLFDATAYLSKHQKAVDSLSADYLKPYEEIFDNDKCSPYTKKNGDIAFPCQDGVNKYLDHLPKLGEHYFTAAGVPSFDLKDAQPPLFLAAKKVGSVAAPASAYAGSESEGAVAWLYLTDNGSGVSNGLKAVYRIETAGGSPPTTCAGQPESIIVPYAAEYWFFD</sequence>
<dbReference type="PANTHER" id="PTHR35567:SF1">
    <property type="entry name" value="CONSERVED FUNGAL PROTEIN (AFU_ORTHOLOGUE AFUA_1G14230)"/>
    <property type="match status" value="1"/>
</dbReference>
<proteinExistence type="predicted"/>
<feature type="chain" id="PRO_5040224293" description="Malate dehydrogenase" evidence="1">
    <location>
        <begin position="21"/>
        <end position="248"/>
    </location>
</feature>
<reference evidence="2" key="1">
    <citation type="journal article" date="2020" name="Stud. Mycol.">
        <title>101 Dothideomycetes genomes: a test case for predicting lifestyles and emergence of pathogens.</title>
        <authorList>
            <person name="Haridas S."/>
            <person name="Albert R."/>
            <person name="Binder M."/>
            <person name="Bloem J."/>
            <person name="Labutti K."/>
            <person name="Salamov A."/>
            <person name="Andreopoulos B."/>
            <person name="Baker S."/>
            <person name="Barry K."/>
            <person name="Bills G."/>
            <person name="Bluhm B."/>
            <person name="Cannon C."/>
            <person name="Castanera R."/>
            <person name="Culley D."/>
            <person name="Daum C."/>
            <person name="Ezra D."/>
            <person name="Gonzalez J."/>
            <person name="Henrissat B."/>
            <person name="Kuo A."/>
            <person name="Liang C."/>
            <person name="Lipzen A."/>
            <person name="Lutzoni F."/>
            <person name="Magnuson J."/>
            <person name="Mondo S."/>
            <person name="Nolan M."/>
            <person name="Ohm R."/>
            <person name="Pangilinan J."/>
            <person name="Park H.-J."/>
            <person name="Ramirez L."/>
            <person name="Alfaro M."/>
            <person name="Sun H."/>
            <person name="Tritt A."/>
            <person name="Yoshinaga Y."/>
            <person name="Zwiers L.-H."/>
            <person name="Turgeon B."/>
            <person name="Goodwin S."/>
            <person name="Spatafora J."/>
            <person name="Crous P."/>
            <person name="Grigoriev I."/>
        </authorList>
    </citation>
    <scope>NUCLEOTIDE SEQUENCE</scope>
    <source>
        <strain evidence="2">CBS 116435</strain>
    </source>
</reference>
<accession>A0A9P4UPU8</accession>
<evidence type="ECO:0000313" key="3">
    <source>
        <dbReference type="Proteomes" id="UP000799441"/>
    </source>
</evidence>
<evidence type="ECO:0000313" key="2">
    <source>
        <dbReference type="EMBL" id="KAF2720826.1"/>
    </source>
</evidence>
<keyword evidence="3" id="KW-1185">Reference proteome</keyword>
<evidence type="ECO:0000256" key="1">
    <source>
        <dbReference type="SAM" id="SignalP"/>
    </source>
</evidence>
<name>A0A9P4UPU8_9PEZI</name>
<gene>
    <name evidence="2" type="ORF">K431DRAFT_285520</name>
</gene>
<dbReference type="PANTHER" id="PTHR35567">
    <property type="entry name" value="MALATE DEHYDROGENASE (AFU_ORTHOLOGUE AFUA_2G13800)"/>
    <property type="match status" value="1"/>
</dbReference>
<organism evidence="2 3">
    <name type="scientific">Polychaeton citri CBS 116435</name>
    <dbReference type="NCBI Taxonomy" id="1314669"/>
    <lineage>
        <taxon>Eukaryota</taxon>
        <taxon>Fungi</taxon>
        <taxon>Dikarya</taxon>
        <taxon>Ascomycota</taxon>
        <taxon>Pezizomycotina</taxon>
        <taxon>Dothideomycetes</taxon>
        <taxon>Dothideomycetidae</taxon>
        <taxon>Capnodiales</taxon>
        <taxon>Capnodiaceae</taxon>
        <taxon>Polychaeton</taxon>
    </lineage>
</organism>
<dbReference type="EMBL" id="MU003796">
    <property type="protein sequence ID" value="KAF2720826.1"/>
    <property type="molecule type" value="Genomic_DNA"/>
</dbReference>
<comment type="caution">
    <text evidence="2">The sequence shown here is derived from an EMBL/GenBank/DDBJ whole genome shotgun (WGS) entry which is preliminary data.</text>
</comment>
<dbReference type="Pfam" id="PF11937">
    <property type="entry name" value="DUF3455"/>
    <property type="match status" value="1"/>
</dbReference>
<dbReference type="AlphaFoldDB" id="A0A9P4UPU8"/>
<protein>
    <recommendedName>
        <fullName evidence="4">Malate dehydrogenase</fullName>
    </recommendedName>
</protein>
<dbReference type="Proteomes" id="UP000799441">
    <property type="component" value="Unassembled WGS sequence"/>
</dbReference>
<feature type="signal peptide" evidence="1">
    <location>
        <begin position="1"/>
        <end position="20"/>
    </location>
</feature>